<dbReference type="PANTHER" id="PTHR46323">
    <property type="entry name" value="BETA-GALACTOSIDASE"/>
    <property type="match status" value="1"/>
</dbReference>
<organism evidence="10 11">
    <name type="scientific">Cohnella candidum</name>
    <dbReference type="NCBI Taxonomy" id="2674991"/>
    <lineage>
        <taxon>Bacteria</taxon>
        <taxon>Bacillati</taxon>
        <taxon>Bacillota</taxon>
        <taxon>Bacilli</taxon>
        <taxon>Bacillales</taxon>
        <taxon>Paenibacillaceae</taxon>
        <taxon>Cohnella</taxon>
    </lineage>
</organism>
<dbReference type="SUPFAM" id="SSF49785">
    <property type="entry name" value="Galactose-binding domain-like"/>
    <property type="match status" value="1"/>
</dbReference>
<dbReference type="Pfam" id="PF02837">
    <property type="entry name" value="Glyco_hydro_2_N"/>
    <property type="match status" value="1"/>
</dbReference>
<dbReference type="InterPro" id="IPR023232">
    <property type="entry name" value="Glyco_hydro_2_AS"/>
</dbReference>
<evidence type="ECO:0000256" key="1">
    <source>
        <dbReference type="ARBA" id="ARBA00001412"/>
    </source>
</evidence>
<evidence type="ECO:0000259" key="9">
    <source>
        <dbReference type="SMART" id="SM01038"/>
    </source>
</evidence>
<dbReference type="Pfam" id="PF02929">
    <property type="entry name" value="Bgal_small_N"/>
    <property type="match status" value="1"/>
</dbReference>
<dbReference type="GO" id="GO:0009341">
    <property type="term" value="C:beta-galactosidase complex"/>
    <property type="evidence" value="ECO:0007669"/>
    <property type="project" value="InterPro"/>
</dbReference>
<dbReference type="KEGG" id="coh:EAV92_07050"/>
<evidence type="ECO:0000313" key="11">
    <source>
        <dbReference type="Proteomes" id="UP000269097"/>
    </source>
</evidence>
<reference evidence="10 11" key="1">
    <citation type="submission" date="2018-10" db="EMBL/GenBank/DDBJ databases">
        <title>Genome Sequence of Cohnella sp.</title>
        <authorList>
            <person name="Srinivasan S."/>
            <person name="Kim M.K."/>
        </authorList>
    </citation>
    <scope>NUCLEOTIDE SEQUENCE [LARGE SCALE GENOMIC DNA]</scope>
    <source>
        <strain evidence="10 11">18JY8-7</strain>
    </source>
</reference>
<dbReference type="GO" id="GO:0005990">
    <property type="term" value="P:lactose catabolic process"/>
    <property type="evidence" value="ECO:0007669"/>
    <property type="project" value="TreeGrafter"/>
</dbReference>
<dbReference type="InterPro" id="IPR006101">
    <property type="entry name" value="Glyco_hydro_2"/>
</dbReference>
<dbReference type="AlphaFoldDB" id="A0A3G3JVT1"/>
<dbReference type="FunFam" id="3.20.20.80:FF:000018">
    <property type="entry name" value="Beta-galactosidase"/>
    <property type="match status" value="1"/>
</dbReference>
<dbReference type="InterPro" id="IPR008979">
    <property type="entry name" value="Galactose-bd-like_sf"/>
</dbReference>
<dbReference type="SMART" id="SM01038">
    <property type="entry name" value="Bgal_small_N"/>
    <property type="match status" value="1"/>
</dbReference>
<dbReference type="RefSeq" id="WP_123040408.1">
    <property type="nucleotide sequence ID" value="NZ_CP033433.1"/>
</dbReference>
<dbReference type="InterPro" id="IPR050347">
    <property type="entry name" value="Bact_Beta-galactosidase"/>
</dbReference>
<protein>
    <recommendedName>
        <fullName evidence="4 8">Beta-galactosidase</fullName>
        <ecNumber evidence="3 8">3.2.1.23</ecNumber>
    </recommendedName>
    <alternativeName>
        <fullName evidence="7 8">Lactase</fullName>
    </alternativeName>
</protein>
<evidence type="ECO:0000256" key="3">
    <source>
        <dbReference type="ARBA" id="ARBA00012756"/>
    </source>
</evidence>
<dbReference type="InterPro" id="IPR004199">
    <property type="entry name" value="B-gal_small/dom_5"/>
</dbReference>
<dbReference type="SUPFAM" id="SSF74650">
    <property type="entry name" value="Galactose mutarotase-like"/>
    <property type="match status" value="1"/>
</dbReference>
<dbReference type="InterPro" id="IPR014718">
    <property type="entry name" value="GH-type_carb-bd"/>
</dbReference>
<comment type="catalytic activity">
    <reaction evidence="1 8">
        <text>Hydrolysis of terminal non-reducing beta-D-galactose residues in beta-D-galactosides.</text>
        <dbReference type="EC" id="3.2.1.23"/>
    </reaction>
</comment>
<dbReference type="InterPro" id="IPR006103">
    <property type="entry name" value="Glyco_hydro_2_cat"/>
</dbReference>
<dbReference type="Gene3D" id="2.60.120.260">
    <property type="entry name" value="Galactose-binding domain-like"/>
    <property type="match status" value="1"/>
</dbReference>
<dbReference type="GO" id="GO:0004565">
    <property type="term" value="F:beta-galactosidase activity"/>
    <property type="evidence" value="ECO:0007669"/>
    <property type="project" value="UniProtKB-EC"/>
</dbReference>
<dbReference type="PANTHER" id="PTHR46323:SF2">
    <property type="entry name" value="BETA-GALACTOSIDASE"/>
    <property type="match status" value="1"/>
</dbReference>
<dbReference type="Pfam" id="PF16353">
    <property type="entry name" value="LacZ_4"/>
    <property type="match status" value="1"/>
</dbReference>
<dbReference type="EMBL" id="CP033433">
    <property type="protein sequence ID" value="AYQ72348.1"/>
    <property type="molecule type" value="Genomic_DNA"/>
</dbReference>
<evidence type="ECO:0000256" key="5">
    <source>
        <dbReference type="ARBA" id="ARBA00022801"/>
    </source>
</evidence>
<dbReference type="PROSITE" id="PS00719">
    <property type="entry name" value="GLYCOSYL_HYDROL_F2_1"/>
    <property type="match status" value="1"/>
</dbReference>
<keyword evidence="11" id="KW-1185">Reference proteome</keyword>
<gene>
    <name evidence="10" type="ORF">EAV92_07050</name>
</gene>
<comment type="similarity">
    <text evidence="2 8">Belongs to the glycosyl hydrolase 2 family.</text>
</comment>
<dbReference type="InterPro" id="IPR036156">
    <property type="entry name" value="Beta-gal/glucu_dom_sf"/>
</dbReference>
<dbReference type="Pfam" id="PF02836">
    <property type="entry name" value="Glyco_hydro_2_C"/>
    <property type="match status" value="1"/>
</dbReference>
<dbReference type="PROSITE" id="PS00608">
    <property type="entry name" value="GLYCOSYL_HYDROL_F2_2"/>
    <property type="match status" value="1"/>
</dbReference>
<accession>A0A3G3JVT1</accession>
<dbReference type="GO" id="GO:0030246">
    <property type="term" value="F:carbohydrate binding"/>
    <property type="evidence" value="ECO:0007669"/>
    <property type="project" value="InterPro"/>
</dbReference>
<dbReference type="Proteomes" id="UP000269097">
    <property type="component" value="Chromosome"/>
</dbReference>
<feature type="domain" description="Beta galactosidase small chain/" evidence="9">
    <location>
        <begin position="733"/>
        <end position="1003"/>
    </location>
</feature>
<name>A0A3G3JVT1_9BACL</name>
<proteinExistence type="inferred from homology"/>
<evidence type="ECO:0000256" key="8">
    <source>
        <dbReference type="RuleBase" id="RU361154"/>
    </source>
</evidence>
<dbReference type="SUPFAM" id="SSF49303">
    <property type="entry name" value="beta-Galactosidase/glucuronidase domain"/>
    <property type="match status" value="2"/>
</dbReference>
<dbReference type="InterPro" id="IPR017853">
    <property type="entry name" value="GH"/>
</dbReference>
<dbReference type="InterPro" id="IPR006104">
    <property type="entry name" value="Glyco_hydro_2_N"/>
</dbReference>
<evidence type="ECO:0000256" key="2">
    <source>
        <dbReference type="ARBA" id="ARBA00007401"/>
    </source>
</evidence>
<dbReference type="InterPro" id="IPR023230">
    <property type="entry name" value="Glyco_hydro_2_CS"/>
</dbReference>
<dbReference type="PRINTS" id="PR00132">
    <property type="entry name" value="GLHYDRLASE2"/>
</dbReference>
<sequence length="1009" mass="114266">MIPIQPIWQNPGIFQINREPARSHYVPFAGATQAKRGRRGESPFYQTLNGSWKFQYRESVTLVKEAFYEEGFDAGAWDDLIVPSCWQTNGYDQMHYTNVNYPFPVDPPHVPDRNPAGLYIRDFNIAAGWEGKSKYAVFEGVNSCFYLWVNGSFVGYSQGSRVPAEFDLSPYLRSGKNRMAVLVLKWCDGSYLEDQDLWRYSGIFRDVYLLARDQKHVRDAEVRQKLSEGLDRAEAEIVLDVTGALDVRAELFDADGQVVGTGNVTLNGGKGSILLEVEQPRLWSAESPYLYQLYLYAGEEVLRFPVGFRRIEITDGVFRVNGAAVKLKGVNRHDSHPVLGQTVSLNHMIADLLLMKRHNVNAIRASHYPNDPRFLELCDHYGFYVVDEADLESHGMGNAGPWESGILHRLTADPAWLGAYLDRAERMVERDKNRACVVMWSLGNESGYGINHIAMAEWIKQRDPSRPVHYESAAPGYKGHPNIDCLDVESRMYATVDYIEEYARNADNKKPMFLCEYSHAMGNGPGDLKDYWDVIYRYPKLMGGCVWEWCDHGIAATTADGRPYYAYGGDFGDMPHDGNFCVDGLVSPDRKPHAGLLELKQVIAPVRFEAEDLAAGLIRVTNGYDFRDLSHVSLYWKVEEEGELLAQGSIQELNVGPQTDAIITLPYAQTPETEGELVLTLSCRLREETDWAEPGYELAFGQFRIAATNVAASSDVPVVRKKMSAMETNGQLVIEGFDFEYAFDLSSGTFVSISKNGVPLLAEPARFAIWRAPTDNDMHIRKKWQEEGYDRAETKVYLCEWNQPSPERAEIRVSYALAGYSKPPVLRGTAEWTVYGDGEIRLGTDVEVREELPYLPRFGLRWAMPENSDEVEYFGYGPHESYVDKRQSVKLGRYLLTVNDMYVPYIMPQEHGSRYGTEWAIVSNEQGIGLRFASSEPFSFNASHFTPEDLTIATHEPELSPRKETIVHLDYRMSGVGSNSCGPELAEKYRLGEKRFRFDLSILPVFKED</sequence>
<dbReference type="Pfam" id="PF00703">
    <property type="entry name" value="Glyco_hydro_2"/>
    <property type="match status" value="1"/>
</dbReference>
<evidence type="ECO:0000256" key="6">
    <source>
        <dbReference type="ARBA" id="ARBA00023295"/>
    </source>
</evidence>
<evidence type="ECO:0000313" key="10">
    <source>
        <dbReference type="EMBL" id="AYQ72348.1"/>
    </source>
</evidence>
<dbReference type="EC" id="3.2.1.23" evidence="3 8"/>
<dbReference type="SUPFAM" id="SSF51445">
    <property type="entry name" value="(Trans)glycosidases"/>
    <property type="match status" value="1"/>
</dbReference>
<dbReference type="InterPro" id="IPR011013">
    <property type="entry name" value="Gal_mutarotase_sf_dom"/>
</dbReference>
<keyword evidence="5 8" id="KW-0378">Hydrolase</keyword>
<dbReference type="Gene3D" id="2.70.98.10">
    <property type="match status" value="1"/>
</dbReference>
<keyword evidence="6 8" id="KW-0326">Glycosidase</keyword>
<dbReference type="InterPro" id="IPR006102">
    <property type="entry name" value="Ig-like_GH2"/>
</dbReference>
<dbReference type="InterPro" id="IPR013783">
    <property type="entry name" value="Ig-like_fold"/>
</dbReference>
<dbReference type="Gene3D" id="3.20.20.80">
    <property type="entry name" value="Glycosidases"/>
    <property type="match status" value="1"/>
</dbReference>
<evidence type="ECO:0000256" key="7">
    <source>
        <dbReference type="ARBA" id="ARBA00032230"/>
    </source>
</evidence>
<dbReference type="Gene3D" id="2.60.40.10">
    <property type="entry name" value="Immunoglobulins"/>
    <property type="match status" value="2"/>
</dbReference>
<dbReference type="InterPro" id="IPR032312">
    <property type="entry name" value="LacZ_4"/>
</dbReference>
<evidence type="ECO:0000256" key="4">
    <source>
        <dbReference type="ARBA" id="ARBA00013303"/>
    </source>
</evidence>